<keyword evidence="3" id="KW-1185">Reference proteome</keyword>
<dbReference type="EMBL" id="JAVDUU010000001">
    <property type="protein sequence ID" value="MDR6940552.1"/>
    <property type="molecule type" value="Genomic_DNA"/>
</dbReference>
<evidence type="ECO:0000313" key="3">
    <source>
        <dbReference type="Proteomes" id="UP001247620"/>
    </source>
</evidence>
<feature type="transmembrane region" description="Helical" evidence="1">
    <location>
        <begin position="119"/>
        <end position="150"/>
    </location>
</feature>
<evidence type="ECO:0000313" key="2">
    <source>
        <dbReference type="EMBL" id="MDR6940552.1"/>
    </source>
</evidence>
<protein>
    <recommendedName>
        <fullName evidence="4">O-Antigen ligase</fullName>
    </recommendedName>
</protein>
<dbReference type="Proteomes" id="UP001247620">
    <property type="component" value="Unassembled WGS sequence"/>
</dbReference>
<feature type="transmembrane region" description="Helical" evidence="1">
    <location>
        <begin position="156"/>
        <end position="174"/>
    </location>
</feature>
<dbReference type="RefSeq" id="WP_310091323.1">
    <property type="nucleotide sequence ID" value="NZ_JAVDUU010000001.1"/>
</dbReference>
<feature type="transmembrane region" description="Helical" evidence="1">
    <location>
        <begin position="43"/>
        <end position="61"/>
    </location>
</feature>
<proteinExistence type="predicted"/>
<comment type="caution">
    <text evidence="2">The sequence shown here is derived from an EMBL/GenBank/DDBJ whole genome shotgun (WGS) entry which is preliminary data.</text>
</comment>
<keyword evidence="1" id="KW-0812">Transmembrane</keyword>
<keyword evidence="1" id="KW-1133">Transmembrane helix</keyword>
<sequence length="343" mass="39688">MSGLVNSCAPILIFLYVFAFAVVPYTIYYFIKNNLFRFDFTKLLKFFLFVGTIQLPILLAQKKLGTLIVAMSARGINLEDVGYGTFFFANDHGLCFFLLSLIIFLLFQKTHLKQSSKIFYIIWFSITVLLAGSNVSSLLWLLTIGFYFLIKLNIKTFFLLVSSATLLVVTIYVTPLNDFVVERYEFFHHKIFDKQLSFFDAEGAVDQGVPERADIVVYLSHQELKVIGDGPYKYFDPIKKVFPKFKNYSQYLWFYNDLGVIGVLCVVIIFGALYLNNSKFFSFKLIYLILILVYSFFSNTLSDLSFMIVFSIFITKGSIPILKTKKFKQYEHTMYSIPRLAEN</sequence>
<feature type="transmembrane region" description="Helical" evidence="1">
    <location>
        <begin position="286"/>
        <end position="315"/>
    </location>
</feature>
<feature type="transmembrane region" description="Helical" evidence="1">
    <location>
        <begin position="252"/>
        <end position="274"/>
    </location>
</feature>
<keyword evidence="1" id="KW-0472">Membrane</keyword>
<evidence type="ECO:0008006" key="4">
    <source>
        <dbReference type="Google" id="ProtNLM"/>
    </source>
</evidence>
<reference evidence="2 3" key="1">
    <citation type="submission" date="2023-07" db="EMBL/GenBank/DDBJ databases">
        <title>Sorghum-associated microbial communities from plants grown in Nebraska, USA.</title>
        <authorList>
            <person name="Schachtman D."/>
        </authorList>
    </citation>
    <scope>NUCLEOTIDE SEQUENCE [LARGE SCALE GENOMIC DNA]</scope>
    <source>
        <strain evidence="2 3">3262</strain>
    </source>
</reference>
<gene>
    <name evidence="2" type="ORF">J2W55_000380</name>
</gene>
<evidence type="ECO:0000256" key="1">
    <source>
        <dbReference type="SAM" id="Phobius"/>
    </source>
</evidence>
<name>A0ABU1T584_9SPHI</name>
<feature type="transmembrane region" description="Helical" evidence="1">
    <location>
        <begin position="12"/>
        <end position="31"/>
    </location>
</feature>
<accession>A0ABU1T584</accession>
<feature type="transmembrane region" description="Helical" evidence="1">
    <location>
        <begin position="81"/>
        <end position="107"/>
    </location>
</feature>
<organism evidence="2 3">
    <name type="scientific">Mucilaginibacter pocheonensis</name>
    <dbReference type="NCBI Taxonomy" id="398050"/>
    <lineage>
        <taxon>Bacteria</taxon>
        <taxon>Pseudomonadati</taxon>
        <taxon>Bacteroidota</taxon>
        <taxon>Sphingobacteriia</taxon>
        <taxon>Sphingobacteriales</taxon>
        <taxon>Sphingobacteriaceae</taxon>
        <taxon>Mucilaginibacter</taxon>
    </lineage>
</organism>